<dbReference type="AlphaFoldDB" id="A0A3B0Z193"/>
<dbReference type="EMBL" id="UOFQ01000058">
    <property type="protein sequence ID" value="VAW87085.1"/>
    <property type="molecule type" value="Genomic_DNA"/>
</dbReference>
<dbReference type="Pfam" id="PF07394">
    <property type="entry name" value="DUF1501"/>
    <property type="match status" value="1"/>
</dbReference>
<proteinExistence type="predicted"/>
<accession>A0A3B0Z193</accession>
<dbReference type="InterPro" id="IPR010869">
    <property type="entry name" value="DUF1501"/>
</dbReference>
<evidence type="ECO:0008006" key="2">
    <source>
        <dbReference type="Google" id="ProtNLM"/>
    </source>
</evidence>
<protein>
    <recommendedName>
        <fullName evidence="2">Tat (Twin-arginine translocation) pathway signal sequence domain protein</fullName>
    </recommendedName>
</protein>
<sequence length="470" mass="50503">MERRQFLKHLGVLGGACTAASMLGGRNLISPSMAALNVGDANNIVLNEVNYVRPAVLPQIIHVFLYGGPSELAGNLTNIEDINANSQNPYPTNMDPADSDSIITPNNFWGGGDNGAGGEIMESLIASGDMSIYRTINRLKEDSKTHRTSIFQNLTGHIDAENTPGIGTTVAAVLSAHNAFGKAPEDMTLPFVSFEGDSLVFQPAGLDIPLATKYIALDQNFRNPYDRSNNSAIGGAGINEDAIEALARNNAQGSKFLKVREAFTKRMELSEFISSSFNATRVDADLLGLGITYPDTNFGRRLKAAVSLAVKNPDSLFISMGSGGLGGWDDHDSCLEEYPDRMRDLMTSLEVAVNHMSAAGSDNIIINVYGEFGRNVNLNNSIGWDHGNNQNLMTLGGKGIPGRGLGKIVGTTQRIGSSGVNRQFTSPTENSYQAEPFSIASTVYKYFGVQNTEVLNDEQPLDENAPNEVI</sequence>
<organism evidence="1">
    <name type="scientific">hydrothermal vent metagenome</name>
    <dbReference type="NCBI Taxonomy" id="652676"/>
    <lineage>
        <taxon>unclassified sequences</taxon>
        <taxon>metagenomes</taxon>
        <taxon>ecological metagenomes</taxon>
    </lineage>
</organism>
<reference evidence="1" key="1">
    <citation type="submission" date="2018-06" db="EMBL/GenBank/DDBJ databases">
        <authorList>
            <person name="Zhirakovskaya E."/>
        </authorList>
    </citation>
    <scope>NUCLEOTIDE SEQUENCE</scope>
</reference>
<dbReference type="NCBIfam" id="TIGR01409">
    <property type="entry name" value="TAT_signal_seq"/>
    <property type="match status" value="1"/>
</dbReference>
<evidence type="ECO:0000313" key="1">
    <source>
        <dbReference type="EMBL" id="VAW87085.1"/>
    </source>
</evidence>
<dbReference type="InterPro" id="IPR019546">
    <property type="entry name" value="TAT_signal_bac_arc"/>
</dbReference>
<name>A0A3B0Z193_9ZZZZ</name>
<gene>
    <name evidence="1" type="ORF">MNBD_GAMMA17-1911</name>
</gene>